<dbReference type="OrthoDB" id="2662877at2759"/>
<proteinExistence type="predicted"/>
<gene>
    <name evidence="2" type="ORF">HD556DRAFT_1499735</name>
</gene>
<dbReference type="EMBL" id="JABBWE010000071">
    <property type="protein sequence ID" value="KAG1788086.1"/>
    <property type="molecule type" value="Genomic_DNA"/>
</dbReference>
<protein>
    <recommendedName>
        <fullName evidence="1">Argonaute linker 2 domain-containing protein</fullName>
    </recommendedName>
</protein>
<dbReference type="GeneID" id="64602701"/>
<dbReference type="InterPro" id="IPR032472">
    <property type="entry name" value="ArgoL2"/>
</dbReference>
<feature type="domain" description="Argonaute linker 2" evidence="1">
    <location>
        <begin position="4"/>
        <end position="42"/>
    </location>
</feature>
<accession>A0A9P7AGP8</accession>
<evidence type="ECO:0000313" key="2">
    <source>
        <dbReference type="EMBL" id="KAG1788086.1"/>
    </source>
</evidence>
<organism evidence="2 3">
    <name type="scientific">Suillus plorans</name>
    <dbReference type="NCBI Taxonomy" id="116603"/>
    <lineage>
        <taxon>Eukaryota</taxon>
        <taxon>Fungi</taxon>
        <taxon>Dikarya</taxon>
        <taxon>Basidiomycota</taxon>
        <taxon>Agaricomycotina</taxon>
        <taxon>Agaricomycetes</taxon>
        <taxon>Agaricomycetidae</taxon>
        <taxon>Boletales</taxon>
        <taxon>Suillineae</taxon>
        <taxon>Suillaceae</taxon>
        <taxon>Suillus</taxon>
    </lineage>
</organism>
<keyword evidence="3" id="KW-1185">Reference proteome</keyword>
<dbReference type="Pfam" id="PF16488">
    <property type="entry name" value="ArgoL2"/>
    <property type="match status" value="1"/>
</dbReference>
<evidence type="ECO:0000313" key="3">
    <source>
        <dbReference type="Proteomes" id="UP000719766"/>
    </source>
</evidence>
<dbReference type="Proteomes" id="UP000719766">
    <property type="component" value="Unassembled WGS sequence"/>
</dbReference>
<dbReference type="RefSeq" id="XP_041155363.1">
    <property type="nucleotide sequence ID" value="XM_041308937.1"/>
</dbReference>
<evidence type="ECO:0000259" key="1">
    <source>
        <dbReference type="Pfam" id="PF16488"/>
    </source>
</evidence>
<sequence>MTDQRSALDYQNSPFLQDVGITVSPDPILVTGRVLPMPNIHYSNAATSRPVQPQNGSWNVINQIFHEPNMDITRGSHYSDVKFHVHFDATVTILSVHHILELKL</sequence>
<comment type="caution">
    <text evidence="2">The sequence shown here is derived from an EMBL/GenBank/DDBJ whole genome shotgun (WGS) entry which is preliminary data.</text>
</comment>
<dbReference type="AlphaFoldDB" id="A0A9P7AGP8"/>
<name>A0A9P7AGP8_9AGAM</name>
<reference evidence="2" key="1">
    <citation type="journal article" date="2020" name="New Phytol.">
        <title>Comparative genomics reveals dynamic genome evolution in host specialist ectomycorrhizal fungi.</title>
        <authorList>
            <person name="Lofgren L.A."/>
            <person name="Nguyen N.H."/>
            <person name="Vilgalys R."/>
            <person name="Ruytinx J."/>
            <person name="Liao H.L."/>
            <person name="Branco S."/>
            <person name="Kuo A."/>
            <person name="LaButti K."/>
            <person name="Lipzen A."/>
            <person name="Andreopoulos W."/>
            <person name="Pangilinan J."/>
            <person name="Riley R."/>
            <person name="Hundley H."/>
            <person name="Na H."/>
            <person name="Barry K."/>
            <person name="Grigoriev I.V."/>
            <person name="Stajich J.E."/>
            <person name="Kennedy P.G."/>
        </authorList>
    </citation>
    <scope>NUCLEOTIDE SEQUENCE</scope>
    <source>
        <strain evidence="2">S12</strain>
    </source>
</reference>